<feature type="region of interest" description="Disordered" evidence="1">
    <location>
        <begin position="303"/>
        <end position="322"/>
    </location>
</feature>
<accession>A0ABU1Q4B0</accession>
<evidence type="ECO:0000313" key="2">
    <source>
        <dbReference type="EMBL" id="MDR6597264.1"/>
    </source>
</evidence>
<dbReference type="EMBL" id="JAVDSG010000001">
    <property type="protein sequence ID" value="MDR6597264.1"/>
    <property type="molecule type" value="Genomic_DNA"/>
</dbReference>
<protein>
    <submittedName>
        <fullName evidence="2">Uncharacterized protein</fullName>
    </submittedName>
</protein>
<keyword evidence="3" id="KW-1185">Reference proteome</keyword>
<evidence type="ECO:0000313" key="3">
    <source>
        <dbReference type="Proteomes" id="UP001268819"/>
    </source>
</evidence>
<dbReference type="Proteomes" id="UP001268819">
    <property type="component" value="Unassembled WGS sequence"/>
</dbReference>
<gene>
    <name evidence="2" type="ORF">J2S66_005648</name>
</gene>
<reference evidence="2 3" key="1">
    <citation type="submission" date="2023-07" db="EMBL/GenBank/DDBJ databases">
        <title>Sequencing the genomes of 1000 actinobacteria strains.</title>
        <authorList>
            <person name="Klenk H.-P."/>
        </authorList>
    </citation>
    <scope>NUCLEOTIDE SEQUENCE [LARGE SCALE GENOMIC DNA]</scope>
    <source>
        <strain evidence="2 3">DSM 43749</strain>
    </source>
</reference>
<name>A0ABU1Q4B0_9PSEU</name>
<organism evidence="2 3">
    <name type="scientific">Saccharothrix longispora</name>
    <dbReference type="NCBI Taxonomy" id="33920"/>
    <lineage>
        <taxon>Bacteria</taxon>
        <taxon>Bacillati</taxon>
        <taxon>Actinomycetota</taxon>
        <taxon>Actinomycetes</taxon>
        <taxon>Pseudonocardiales</taxon>
        <taxon>Pseudonocardiaceae</taxon>
        <taxon>Saccharothrix</taxon>
    </lineage>
</organism>
<dbReference type="RefSeq" id="WP_310310326.1">
    <property type="nucleotide sequence ID" value="NZ_BAAAXB010000001.1"/>
</dbReference>
<evidence type="ECO:0000256" key="1">
    <source>
        <dbReference type="SAM" id="MobiDB-lite"/>
    </source>
</evidence>
<sequence>MEERLLPLNGLLALLEPHDPTVPLLYRNGFRLQALEVPMTGELGKVVVDAVLFHPEHSLVVLCECKSGANIEPGQARRYAAIDAGTAVNSARISLPRRVDPVVDVLYSCQGQHLPRIKQGLSAERITCTVIGVSPSGMIFDCPPSAARVLREALQPTTIAFPRVLPRLIGLDHDSPRQAFEPAVMAQLVVAMAHRRGQASVRYIAEQAVPHLALYGHRTRVQLVKKVGEAARAIASAESASFLYQPPQAGDQDGGIVHLLRSPEDNDPRGRTQGYQALMRGSRVRRRKSVSIDPGQLDLLRELAQADDEGGDDVTGTGEEAP</sequence>
<comment type="caution">
    <text evidence="2">The sequence shown here is derived from an EMBL/GenBank/DDBJ whole genome shotgun (WGS) entry which is preliminary data.</text>
</comment>
<proteinExistence type="predicted"/>